<gene>
    <name evidence="3" type="ORF">RRG08_011522</name>
</gene>
<dbReference type="EMBL" id="JAWDGP010001431">
    <property type="protein sequence ID" value="KAK3791728.1"/>
    <property type="molecule type" value="Genomic_DNA"/>
</dbReference>
<evidence type="ECO:0000256" key="2">
    <source>
        <dbReference type="SAM" id="Phobius"/>
    </source>
</evidence>
<keyword evidence="2" id="KW-1133">Transmembrane helix</keyword>
<dbReference type="Proteomes" id="UP001283361">
    <property type="component" value="Unassembled WGS sequence"/>
</dbReference>
<evidence type="ECO:0000256" key="1">
    <source>
        <dbReference type="SAM" id="MobiDB-lite"/>
    </source>
</evidence>
<feature type="compositionally biased region" description="Basic and acidic residues" evidence="1">
    <location>
        <begin position="14"/>
        <end position="27"/>
    </location>
</feature>
<keyword evidence="2" id="KW-0812">Transmembrane</keyword>
<feature type="transmembrane region" description="Helical" evidence="2">
    <location>
        <begin position="69"/>
        <end position="88"/>
    </location>
</feature>
<feature type="region of interest" description="Disordered" evidence="1">
    <location>
        <begin position="13"/>
        <end position="47"/>
    </location>
</feature>
<keyword evidence="4" id="KW-1185">Reference proteome</keyword>
<protein>
    <submittedName>
        <fullName evidence="3">Uncharacterized protein</fullName>
    </submittedName>
</protein>
<evidence type="ECO:0000313" key="4">
    <source>
        <dbReference type="Proteomes" id="UP001283361"/>
    </source>
</evidence>
<evidence type="ECO:0000313" key="3">
    <source>
        <dbReference type="EMBL" id="KAK3791728.1"/>
    </source>
</evidence>
<accession>A0AAE1E3Q9</accession>
<proteinExistence type="predicted"/>
<sequence>MYLTDFLSPEIVLDSERPPSNHLERPTKTPVLRMTPADAKDDAATPDDDDLKITWQIVADAMDAVCLRFYTIFIGLLTFIFLLTMVLGQA</sequence>
<keyword evidence="2" id="KW-0472">Membrane</keyword>
<comment type="caution">
    <text evidence="3">The sequence shown here is derived from an EMBL/GenBank/DDBJ whole genome shotgun (WGS) entry which is preliminary data.</text>
</comment>
<dbReference type="AlphaFoldDB" id="A0AAE1E3Q9"/>
<organism evidence="3 4">
    <name type="scientific">Elysia crispata</name>
    <name type="common">lettuce slug</name>
    <dbReference type="NCBI Taxonomy" id="231223"/>
    <lineage>
        <taxon>Eukaryota</taxon>
        <taxon>Metazoa</taxon>
        <taxon>Spiralia</taxon>
        <taxon>Lophotrochozoa</taxon>
        <taxon>Mollusca</taxon>
        <taxon>Gastropoda</taxon>
        <taxon>Heterobranchia</taxon>
        <taxon>Euthyneura</taxon>
        <taxon>Panpulmonata</taxon>
        <taxon>Sacoglossa</taxon>
        <taxon>Placobranchoidea</taxon>
        <taxon>Plakobranchidae</taxon>
        <taxon>Elysia</taxon>
    </lineage>
</organism>
<reference evidence="3" key="1">
    <citation type="journal article" date="2023" name="G3 (Bethesda)">
        <title>A reference genome for the long-term kleptoplast-retaining sea slug Elysia crispata morphotype clarki.</title>
        <authorList>
            <person name="Eastman K.E."/>
            <person name="Pendleton A.L."/>
            <person name="Shaikh M.A."/>
            <person name="Suttiyut T."/>
            <person name="Ogas R."/>
            <person name="Tomko P."/>
            <person name="Gavelis G."/>
            <person name="Widhalm J.R."/>
            <person name="Wisecaver J.H."/>
        </authorList>
    </citation>
    <scope>NUCLEOTIDE SEQUENCE</scope>
    <source>
        <strain evidence="3">ECLA1</strain>
    </source>
</reference>
<name>A0AAE1E3Q9_9GAST</name>